<evidence type="ECO:0000313" key="1">
    <source>
        <dbReference type="EMBL" id="MBD2500203.1"/>
    </source>
</evidence>
<dbReference type="Proteomes" id="UP000661112">
    <property type="component" value="Unassembled WGS sequence"/>
</dbReference>
<evidence type="ECO:0000313" key="2">
    <source>
        <dbReference type="Proteomes" id="UP000661112"/>
    </source>
</evidence>
<accession>A0ABR8D1B4</accession>
<organism evidence="1 2">
    <name type="scientific">Anabaena azotica FACHB-119</name>
    <dbReference type="NCBI Taxonomy" id="947527"/>
    <lineage>
        <taxon>Bacteria</taxon>
        <taxon>Bacillati</taxon>
        <taxon>Cyanobacteriota</taxon>
        <taxon>Cyanophyceae</taxon>
        <taxon>Nostocales</taxon>
        <taxon>Nostocaceae</taxon>
        <taxon>Anabaena</taxon>
        <taxon>Anabaena azotica</taxon>
    </lineage>
</organism>
<dbReference type="InterPro" id="IPR029058">
    <property type="entry name" value="AB_hydrolase_fold"/>
</dbReference>
<dbReference type="Gene3D" id="3.40.50.1820">
    <property type="entry name" value="alpha/beta hydrolase"/>
    <property type="match status" value="1"/>
</dbReference>
<reference evidence="1 2" key="1">
    <citation type="journal article" date="2020" name="ISME J.">
        <title>Comparative genomics reveals insights into cyanobacterial evolution and habitat adaptation.</title>
        <authorList>
            <person name="Chen M.Y."/>
            <person name="Teng W.K."/>
            <person name="Zhao L."/>
            <person name="Hu C.X."/>
            <person name="Zhou Y.K."/>
            <person name="Han B.P."/>
            <person name="Song L.R."/>
            <person name="Shu W.S."/>
        </authorList>
    </citation>
    <scope>NUCLEOTIDE SEQUENCE [LARGE SCALE GENOMIC DNA]</scope>
    <source>
        <strain evidence="1 2">FACHB-119</strain>
    </source>
</reference>
<dbReference type="RefSeq" id="WP_190468518.1">
    <property type="nucleotide sequence ID" value="NZ_JACJSG010000006.1"/>
</dbReference>
<gene>
    <name evidence="1" type="ORF">H6G83_06135</name>
</gene>
<comment type="caution">
    <text evidence="1">The sequence shown here is derived from an EMBL/GenBank/DDBJ whole genome shotgun (WGS) entry which is preliminary data.</text>
</comment>
<dbReference type="EMBL" id="JACJSG010000006">
    <property type="protein sequence ID" value="MBD2500203.1"/>
    <property type="molecule type" value="Genomic_DNA"/>
</dbReference>
<keyword evidence="2" id="KW-1185">Reference proteome</keyword>
<name>A0ABR8D1B4_9NOST</name>
<dbReference type="GO" id="GO:0016787">
    <property type="term" value="F:hydrolase activity"/>
    <property type="evidence" value="ECO:0007669"/>
    <property type="project" value="UniProtKB-KW"/>
</dbReference>
<sequence>MQTVKAFLTAAKVESAKSPYDNIHIKILYPAQNTESDFTKNWGMLPVDTTKAPFPVVIFFNGFNCDAQQYQWLGVELAQTGLVVVMFNWVGESLPGLISFTPGFNIEKRKREFYGTAPTALALPAILATLEQLQTEGILASTLDLQNIILGGHSEGGRVAIENATPKFFPQVVASFAYGSHTGGATMLGYEPNTILPLSDNRPRLIIGGTCDGVIANSSHHFGLTTKDSITPVIRTFQEGITGGQDNSYLLILEGANHYSIADTVDSTLAAPFKDFPATQPQENFRLLLATTINLFIDAHVRHQPEALQKLEQFITEPNPLIKSFESK</sequence>
<proteinExistence type="predicted"/>
<keyword evidence="1" id="KW-0378">Hydrolase</keyword>
<protein>
    <submittedName>
        <fullName evidence="1">Dienelactone hydrolase</fullName>
    </submittedName>
</protein>
<dbReference type="SUPFAM" id="SSF53474">
    <property type="entry name" value="alpha/beta-Hydrolases"/>
    <property type="match status" value="1"/>
</dbReference>